<organism evidence="5 6">
    <name type="scientific">Bacillus thuringiensis</name>
    <dbReference type="NCBI Taxonomy" id="1428"/>
    <lineage>
        <taxon>Bacteria</taxon>
        <taxon>Bacillati</taxon>
        <taxon>Bacillota</taxon>
        <taxon>Bacilli</taxon>
        <taxon>Bacillales</taxon>
        <taxon>Bacillaceae</taxon>
        <taxon>Bacillus</taxon>
        <taxon>Bacillus cereus group</taxon>
    </lineage>
</organism>
<evidence type="ECO:0000256" key="3">
    <source>
        <dbReference type="ARBA" id="ARBA00023033"/>
    </source>
</evidence>
<dbReference type="Proteomes" id="UP000220702">
    <property type="component" value="Unassembled WGS sequence"/>
</dbReference>
<dbReference type="Gene3D" id="1.10.630.10">
    <property type="entry name" value="Cytochrome P450"/>
    <property type="match status" value="1"/>
</dbReference>
<dbReference type="InterPro" id="IPR036396">
    <property type="entry name" value="Cyt_P450_sf"/>
</dbReference>
<protein>
    <submittedName>
        <fullName evidence="5">Cytochrome</fullName>
    </submittedName>
</protein>
<evidence type="ECO:0000256" key="1">
    <source>
        <dbReference type="ARBA" id="ARBA00010617"/>
    </source>
</evidence>
<dbReference type="SUPFAM" id="SSF48264">
    <property type="entry name" value="Cytochrome P450"/>
    <property type="match status" value="1"/>
</dbReference>
<comment type="caution">
    <text evidence="5">The sequence shown here is derived from an EMBL/GenBank/DDBJ whole genome shotgun (WGS) entry which is preliminary data.</text>
</comment>
<keyword evidence="4" id="KW-0479">Metal-binding</keyword>
<reference evidence="5 6" key="1">
    <citation type="submission" date="2017-09" db="EMBL/GenBank/DDBJ databases">
        <title>Large-scale bioinformatics analysis of Bacillus genomes uncovers conserved roles of natural products in bacterial physiology.</title>
        <authorList>
            <consortium name="Agbiome Team Llc"/>
            <person name="Bleich R.M."/>
            <person name="Grubbs K.J."/>
            <person name="Santa Maria K.C."/>
            <person name="Allen S.E."/>
            <person name="Farag S."/>
            <person name="Shank E.A."/>
            <person name="Bowers A."/>
        </authorList>
    </citation>
    <scope>NUCLEOTIDE SEQUENCE [LARGE SCALE GENOMIC DNA]</scope>
    <source>
        <strain evidence="5 6">AFS089089</strain>
    </source>
</reference>
<proteinExistence type="inferred from homology"/>
<accession>A0A9X6THP1</accession>
<dbReference type="InterPro" id="IPR017972">
    <property type="entry name" value="Cyt_P450_CS"/>
</dbReference>
<name>A0A9X6THP1_BACTU</name>
<dbReference type="GO" id="GO:0020037">
    <property type="term" value="F:heme binding"/>
    <property type="evidence" value="ECO:0007669"/>
    <property type="project" value="InterPro"/>
</dbReference>
<evidence type="ECO:0000256" key="4">
    <source>
        <dbReference type="RuleBase" id="RU000461"/>
    </source>
</evidence>
<evidence type="ECO:0000256" key="2">
    <source>
        <dbReference type="ARBA" id="ARBA00022617"/>
    </source>
</evidence>
<dbReference type="CDD" id="cd20612">
    <property type="entry name" value="CYP_LDS-like_C"/>
    <property type="match status" value="1"/>
</dbReference>
<dbReference type="PROSITE" id="PS00086">
    <property type="entry name" value="CYTOCHROME_P450"/>
    <property type="match status" value="1"/>
</dbReference>
<dbReference type="GO" id="GO:0016705">
    <property type="term" value="F:oxidoreductase activity, acting on paired donors, with incorporation or reduction of molecular oxygen"/>
    <property type="evidence" value="ECO:0007669"/>
    <property type="project" value="InterPro"/>
</dbReference>
<keyword evidence="2 4" id="KW-0349">Heme</keyword>
<evidence type="ECO:0000313" key="5">
    <source>
        <dbReference type="EMBL" id="PEA86414.1"/>
    </source>
</evidence>
<dbReference type="RefSeq" id="WP_098902653.1">
    <property type="nucleotide sequence ID" value="NZ_NVNL01000074.1"/>
</dbReference>
<comment type="similarity">
    <text evidence="1 4">Belongs to the cytochrome P450 family.</text>
</comment>
<evidence type="ECO:0000313" key="6">
    <source>
        <dbReference type="Proteomes" id="UP000220702"/>
    </source>
</evidence>
<keyword evidence="3 4" id="KW-0503">Monooxygenase</keyword>
<dbReference type="PANTHER" id="PTHR46696">
    <property type="entry name" value="P450, PUTATIVE (EUROFUNG)-RELATED"/>
    <property type="match status" value="1"/>
</dbReference>
<dbReference type="Pfam" id="PF00067">
    <property type="entry name" value="p450"/>
    <property type="match status" value="1"/>
</dbReference>
<dbReference type="GO" id="GO:0004497">
    <property type="term" value="F:monooxygenase activity"/>
    <property type="evidence" value="ECO:0007669"/>
    <property type="project" value="UniProtKB-KW"/>
</dbReference>
<dbReference type="GO" id="GO:0005506">
    <property type="term" value="F:iron ion binding"/>
    <property type="evidence" value="ECO:0007669"/>
    <property type="project" value="InterPro"/>
</dbReference>
<gene>
    <name evidence="5" type="ORF">CON71_30070</name>
</gene>
<dbReference type="EMBL" id="NVNL01000074">
    <property type="protein sequence ID" value="PEA86414.1"/>
    <property type="molecule type" value="Genomic_DNA"/>
</dbReference>
<dbReference type="InterPro" id="IPR001128">
    <property type="entry name" value="Cyt_P450"/>
</dbReference>
<sequence>MSFLAEYDQIPSSAPADKVVLVYKWLRTDWRTMYAELRESRPIFATPAFTMITRWSDVMQALNQPEVFTVEPYRPKMNPSVGPFMLSYDNTEFNWHEKSIMRSILRWEDLPMIRSLVEQTAKDSLRATGETLEVVSSLGRLVPLRIVQNYFGFIGPDDSTMLRWSRATQHDMFRNPGNDPVVHADNVKAGLEMQSYLWRFISTKLAQTNSANDPLSRLCQMVKDNVGGISPDRAVSNICGLLVGTIETMSQAIVQSLEQILLSPDLTNLATQTCGADEKDFEAIVWEALRFSPITTLVPRLCRQDITLAQGTPEEAIIKAGTPTVICTGSAMFDESAFPDPLNVRLNRERSRYLHFGFGHHECLGKYVGLVAIPEALRQTFLEITPKLLSGEAGKIDFKGGPFPESFTILTGK</sequence>
<dbReference type="PANTHER" id="PTHR46696:SF1">
    <property type="entry name" value="CYTOCHROME P450 YJIB-RELATED"/>
    <property type="match status" value="1"/>
</dbReference>
<dbReference type="AlphaFoldDB" id="A0A9X6THP1"/>
<keyword evidence="4" id="KW-0408">Iron</keyword>
<keyword evidence="4" id="KW-0560">Oxidoreductase</keyword>